<dbReference type="PROSITE" id="PS51935">
    <property type="entry name" value="NLPC_P60"/>
    <property type="match status" value="1"/>
</dbReference>
<dbReference type="Proteomes" id="UP001500653">
    <property type="component" value="Unassembled WGS sequence"/>
</dbReference>
<dbReference type="SUPFAM" id="SSF54001">
    <property type="entry name" value="Cysteine proteinases"/>
    <property type="match status" value="1"/>
</dbReference>
<dbReference type="PANTHER" id="PTHR47359:SF3">
    <property type="entry name" value="NLP_P60 DOMAIN-CONTAINING PROTEIN-RELATED"/>
    <property type="match status" value="1"/>
</dbReference>
<dbReference type="InterPro" id="IPR000064">
    <property type="entry name" value="NLP_P60_dom"/>
</dbReference>
<dbReference type="Pfam" id="PF00877">
    <property type="entry name" value="NLPC_P60"/>
    <property type="match status" value="1"/>
</dbReference>
<feature type="domain" description="NlpC/P60" evidence="5">
    <location>
        <begin position="208"/>
        <end position="333"/>
    </location>
</feature>
<dbReference type="InterPro" id="IPR038765">
    <property type="entry name" value="Papain-like_cys_pep_sf"/>
</dbReference>
<name>A0ABP4H013_9PSEU</name>
<keyword evidence="2" id="KW-0645">Protease</keyword>
<protein>
    <submittedName>
        <fullName evidence="6">C40 family peptidase</fullName>
    </submittedName>
</protein>
<comment type="caution">
    <text evidence="6">The sequence shown here is derived from an EMBL/GenBank/DDBJ whole genome shotgun (WGS) entry which is preliminary data.</text>
</comment>
<evidence type="ECO:0000313" key="7">
    <source>
        <dbReference type="Proteomes" id="UP001500653"/>
    </source>
</evidence>
<dbReference type="RefSeq" id="WP_253866112.1">
    <property type="nucleotide sequence ID" value="NZ_BAAALN010000012.1"/>
</dbReference>
<evidence type="ECO:0000313" key="6">
    <source>
        <dbReference type="EMBL" id="GAA1245695.1"/>
    </source>
</evidence>
<keyword evidence="4" id="KW-0788">Thiol protease</keyword>
<comment type="similarity">
    <text evidence="1">Belongs to the peptidase C40 family.</text>
</comment>
<accession>A0ABP4H013</accession>
<evidence type="ECO:0000256" key="2">
    <source>
        <dbReference type="ARBA" id="ARBA00022670"/>
    </source>
</evidence>
<proteinExistence type="inferred from homology"/>
<evidence type="ECO:0000256" key="4">
    <source>
        <dbReference type="ARBA" id="ARBA00022807"/>
    </source>
</evidence>
<reference evidence="7" key="1">
    <citation type="journal article" date="2019" name="Int. J. Syst. Evol. Microbiol.">
        <title>The Global Catalogue of Microorganisms (GCM) 10K type strain sequencing project: providing services to taxonomists for standard genome sequencing and annotation.</title>
        <authorList>
            <consortium name="The Broad Institute Genomics Platform"/>
            <consortium name="The Broad Institute Genome Sequencing Center for Infectious Disease"/>
            <person name="Wu L."/>
            <person name="Ma J."/>
        </authorList>
    </citation>
    <scope>NUCLEOTIDE SEQUENCE [LARGE SCALE GENOMIC DNA]</scope>
    <source>
        <strain evidence="7">JCM 13023</strain>
    </source>
</reference>
<dbReference type="EMBL" id="BAAALN010000012">
    <property type="protein sequence ID" value="GAA1245695.1"/>
    <property type="molecule type" value="Genomic_DNA"/>
</dbReference>
<dbReference type="PANTHER" id="PTHR47359">
    <property type="entry name" value="PEPTIDOGLYCAN DL-ENDOPEPTIDASE CWLO"/>
    <property type="match status" value="1"/>
</dbReference>
<organism evidence="6 7">
    <name type="scientific">Prauserella halophila</name>
    <dbReference type="NCBI Taxonomy" id="185641"/>
    <lineage>
        <taxon>Bacteria</taxon>
        <taxon>Bacillati</taxon>
        <taxon>Actinomycetota</taxon>
        <taxon>Actinomycetes</taxon>
        <taxon>Pseudonocardiales</taxon>
        <taxon>Pseudonocardiaceae</taxon>
        <taxon>Prauserella</taxon>
    </lineage>
</organism>
<dbReference type="Gene3D" id="3.90.1720.10">
    <property type="entry name" value="endopeptidase domain like (from Nostoc punctiforme)"/>
    <property type="match status" value="1"/>
</dbReference>
<gene>
    <name evidence="6" type="ORF">GCM10009676_34540</name>
</gene>
<dbReference type="InterPro" id="IPR051794">
    <property type="entry name" value="PG_Endopeptidase_C40"/>
</dbReference>
<evidence type="ECO:0000256" key="3">
    <source>
        <dbReference type="ARBA" id="ARBA00022801"/>
    </source>
</evidence>
<sequence length="333" mass="35767">MRGGLLFGCITAAALTVVLALGLITVIDGSRQQAMSGGVTELSCDAAIGPSRPGQGHNGAADASSLQGEQREIVSLIIKIGKERDLSPRAWQIAIQAGMTESRLKNLDYGDRDSLGIFQMRPSMGWGTPAQVTDPPYQVNKFYDVLEDVPGWQHMRPGEAAQEVERSAFPDRYHEWEPMAVHLVQNVGEIRNASGCGTSGGGVVLASNSTVQQAIDFAMGERGKPYVWGATGPDSYDCSGLMLRAYEAAGITIPRVSRDQYRAGSMLPVEQAQPGDLLFWAYDTADPSTIHHVAMYLGDGRMVEAQQSGVPVHVRDVSWDEGGLVPQAVRPGV</sequence>
<evidence type="ECO:0000256" key="1">
    <source>
        <dbReference type="ARBA" id="ARBA00007074"/>
    </source>
</evidence>
<keyword evidence="7" id="KW-1185">Reference proteome</keyword>
<keyword evidence="3" id="KW-0378">Hydrolase</keyword>
<evidence type="ECO:0000259" key="5">
    <source>
        <dbReference type="PROSITE" id="PS51935"/>
    </source>
</evidence>